<dbReference type="RefSeq" id="WP_027690612.1">
    <property type="nucleotide sequence ID" value="NZ_CP016292.1"/>
</dbReference>
<dbReference type="AlphaFoldDB" id="A0A1B1CPC1"/>
<organism evidence="2 4">
    <name type="scientific">Rhizobium leguminosarum</name>
    <dbReference type="NCBI Taxonomy" id="384"/>
    <lineage>
        <taxon>Bacteria</taxon>
        <taxon>Pseudomonadati</taxon>
        <taxon>Pseudomonadota</taxon>
        <taxon>Alphaproteobacteria</taxon>
        <taxon>Hyphomicrobiales</taxon>
        <taxon>Rhizobiaceae</taxon>
        <taxon>Rhizobium/Agrobacterium group</taxon>
        <taxon>Rhizobium</taxon>
    </lineage>
</organism>
<dbReference type="EMBL" id="CP018231">
    <property type="protein sequence ID" value="API56648.1"/>
    <property type="molecule type" value="Genomic_DNA"/>
</dbReference>
<evidence type="ECO:0000313" key="5">
    <source>
        <dbReference type="Proteomes" id="UP000183050"/>
    </source>
</evidence>
<geneLocation type="plasmid" evidence="2 4">
    <name>unnamed4</name>
</geneLocation>
<name>A0A1B1CPC1_RHILE</name>
<reference evidence="3 5" key="2">
    <citation type="submission" date="2016-11" db="EMBL/GenBank/DDBJ databases">
        <title>Rhizobium leguminosarum bv. viciae strain Vaf12 isolated from Vavilovia formosa root nodules from Russia, Dagestan.</title>
        <authorList>
            <person name="Kimeklis A."/>
        </authorList>
    </citation>
    <scope>NUCLEOTIDE SEQUENCE [LARGE SCALE GENOMIC DNA]</scope>
    <source>
        <strain evidence="3 5">Vaf-108</strain>
        <plasmid evidence="5">Plasmid unnamed3 sequence</plasmid>
        <plasmid evidence="3">unnamed3</plasmid>
    </source>
</reference>
<dbReference type="Proteomes" id="UP000092691">
    <property type="component" value="Plasmid unnamed4"/>
</dbReference>
<protein>
    <submittedName>
        <fullName evidence="2">Uncharacterized protein</fullName>
    </submittedName>
</protein>
<dbReference type="Proteomes" id="UP000183050">
    <property type="component" value="Plasmid unnamed3"/>
</dbReference>
<proteinExistence type="predicted"/>
<evidence type="ECO:0000313" key="3">
    <source>
        <dbReference type="EMBL" id="API56648.1"/>
    </source>
</evidence>
<geneLocation type="plasmid" evidence="5">
    <name>unnamed3 sequence</name>
</geneLocation>
<reference evidence="2 4" key="1">
    <citation type="submission" date="2016-06" db="EMBL/GenBank/DDBJ databases">
        <title>Microsymbionts genomes from the relict species Vavilovia formosa.</title>
        <authorList>
            <person name="Chirak E."/>
            <person name="Kimeklis A."/>
            <person name="Andronov E."/>
        </authorList>
    </citation>
    <scope>NUCLEOTIDE SEQUENCE [LARGE SCALE GENOMIC DNA]</scope>
    <source>
        <strain evidence="2 4">Vaf10</strain>
        <plasmid evidence="4">Plasmid unnamed4</plasmid>
        <plasmid evidence="2">unnamed4</plasmid>
    </source>
</reference>
<dbReference type="OrthoDB" id="8368896at2"/>
<gene>
    <name evidence="2" type="ORF">BA011_36555</name>
    <name evidence="3" type="ORF">BMW22_34690</name>
</gene>
<accession>A0A1B1CPC1</accession>
<dbReference type="EMBL" id="CP016292">
    <property type="protein sequence ID" value="ANP91614.1"/>
    <property type="molecule type" value="Genomic_DNA"/>
</dbReference>
<keyword evidence="2" id="KW-0614">Plasmid</keyword>
<evidence type="ECO:0000256" key="1">
    <source>
        <dbReference type="SAM" id="MobiDB-lite"/>
    </source>
</evidence>
<sequence length="105" mass="11071">MPFYLVIQTSLIEADDEEAAARIAVDQIRSGNKVAVTVKSDETTVSHIVVAAKPAISLADPVADPEDGGPVPATHPAPTSAVEADRKATLKRIVADAFSLLKRRP</sequence>
<geneLocation type="plasmid" evidence="3">
    <name>unnamed3</name>
</geneLocation>
<feature type="region of interest" description="Disordered" evidence="1">
    <location>
        <begin position="60"/>
        <end position="85"/>
    </location>
</feature>
<evidence type="ECO:0000313" key="2">
    <source>
        <dbReference type="EMBL" id="ANP91614.1"/>
    </source>
</evidence>
<evidence type="ECO:0000313" key="4">
    <source>
        <dbReference type="Proteomes" id="UP000092691"/>
    </source>
</evidence>